<dbReference type="EC" id="1.2.1.41" evidence="7"/>
<dbReference type="PIRSF" id="PIRSF000151">
    <property type="entry name" value="GPR"/>
    <property type="match status" value="1"/>
</dbReference>
<dbReference type="EMBL" id="BAAACI010000007">
    <property type="protein sequence ID" value="GAA0776885.1"/>
    <property type="molecule type" value="Genomic_DNA"/>
</dbReference>
<dbReference type="NCBIfam" id="TIGR00407">
    <property type="entry name" value="proA"/>
    <property type="match status" value="1"/>
</dbReference>
<comment type="pathway">
    <text evidence="1 7">Amino-acid biosynthesis; L-proline biosynthesis; L-glutamate 5-semialdehyde from L-glutamate: step 2/2.</text>
</comment>
<evidence type="ECO:0000313" key="10">
    <source>
        <dbReference type="Proteomes" id="UP001501047"/>
    </source>
</evidence>
<gene>
    <name evidence="7" type="primary">proA</name>
    <name evidence="9" type="ORF">GCM10008908_31100</name>
</gene>
<dbReference type="InterPro" id="IPR012134">
    <property type="entry name" value="Glu-5-SA_DH"/>
</dbReference>
<accession>A0ABP3W441</accession>
<dbReference type="CDD" id="cd07079">
    <property type="entry name" value="ALDH_F18-19_ProA-GPR"/>
    <property type="match status" value="1"/>
</dbReference>
<sequence length="414" mass="45475">MEELILKGKKVKEAAYILSNISTNEKNKALNEMSKALLENAREIIAANKIDIENAQNKGTSEAIIDRLLLNEDRIKGMSGGLTQVAGLEDPVGEVSSIVTRPNGLQIGKKRVPLGVIGIIYEARPNVTCDAVGLCLKSGNATILRGGSEAINSNKKIVQVLKKALEKTQLPVDCIQLIEDTSRETVKNMMKLNEYIDVLIPRGGAGLIKSVVENATVPVIETGTGNCHVYVDKNSDLEMAKQIVINAKTTRPAVCNSEEKLLVQEDIAKEFITVIVDELRTRKVEVRGDKKSIEVVNDIILASEEDYYKEYLDYIICIKVVKDVDEAITHINKYGSGHSEAIVTNDYQNAQKFHQQVDAAAVYVNASTRFTDGEEFGFGAEIGISTQKLHARGPMGLKELTTNKYIIFGNGQIR</sequence>
<dbReference type="Gene3D" id="3.40.309.10">
    <property type="entry name" value="Aldehyde Dehydrogenase, Chain A, domain 2"/>
    <property type="match status" value="1"/>
</dbReference>
<comment type="function">
    <text evidence="7">Catalyzes the NADPH-dependent reduction of L-glutamate 5-phosphate into L-glutamate 5-semialdehyde and phosphate. The product spontaneously undergoes cyclization to form 1-pyrroline-5-carboxylate.</text>
</comment>
<dbReference type="HAMAP" id="MF_00412">
    <property type="entry name" value="ProA"/>
    <property type="match status" value="1"/>
</dbReference>
<dbReference type="InterPro" id="IPR016163">
    <property type="entry name" value="Ald_DH_C"/>
</dbReference>
<comment type="similarity">
    <text evidence="7">Belongs to the gamma-glutamyl phosphate reductase family.</text>
</comment>
<keyword evidence="5 7" id="KW-0560">Oxidoreductase</keyword>
<reference evidence="10" key="1">
    <citation type="journal article" date="2019" name="Int. J. Syst. Evol. Microbiol.">
        <title>The Global Catalogue of Microorganisms (GCM) 10K type strain sequencing project: providing services to taxonomists for standard genome sequencing and annotation.</title>
        <authorList>
            <consortium name="The Broad Institute Genomics Platform"/>
            <consortium name="The Broad Institute Genome Sequencing Center for Infectious Disease"/>
            <person name="Wu L."/>
            <person name="Ma J."/>
        </authorList>
    </citation>
    <scope>NUCLEOTIDE SEQUENCE [LARGE SCALE GENOMIC DNA]</scope>
    <source>
        <strain evidence="10">JCM 1417</strain>
    </source>
</reference>
<name>A0ABP3W441_CLOSU</name>
<evidence type="ECO:0000313" key="9">
    <source>
        <dbReference type="EMBL" id="GAA0776885.1"/>
    </source>
</evidence>
<evidence type="ECO:0000259" key="8">
    <source>
        <dbReference type="Pfam" id="PF00171"/>
    </source>
</evidence>
<protein>
    <recommendedName>
        <fullName evidence="7">Gamma-glutamyl phosphate reductase</fullName>
        <shortName evidence="7">GPR</shortName>
        <ecNumber evidence="7">1.2.1.41</ecNumber>
    </recommendedName>
    <alternativeName>
        <fullName evidence="7">Glutamate-5-semialdehyde dehydrogenase</fullName>
    </alternativeName>
    <alternativeName>
        <fullName evidence="7">Glutamyl-gamma-semialdehyde dehydrogenase</fullName>
        <shortName evidence="7">GSA dehydrogenase</shortName>
    </alternativeName>
</protein>
<keyword evidence="7" id="KW-0963">Cytoplasm</keyword>
<dbReference type="InterPro" id="IPR020593">
    <property type="entry name" value="G-glutamylP_reductase_CS"/>
</dbReference>
<feature type="domain" description="Aldehyde dehydrogenase" evidence="8">
    <location>
        <begin position="12"/>
        <end position="287"/>
    </location>
</feature>
<dbReference type="Gene3D" id="3.40.605.10">
    <property type="entry name" value="Aldehyde Dehydrogenase, Chain A, domain 1"/>
    <property type="match status" value="1"/>
</dbReference>
<comment type="caution">
    <text evidence="9">The sequence shown here is derived from an EMBL/GenBank/DDBJ whole genome shotgun (WGS) entry which is preliminary data.</text>
</comment>
<comment type="subcellular location">
    <subcellularLocation>
        <location evidence="7">Cytoplasm</location>
    </subcellularLocation>
</comment>
<comment type="catalytic activity">
    <reaction evidence="6 7">
        <text>L-glutamate 5-semialdehyde + phosphate + NADP(+) = L-glutamyl 5-phosphate + NADPH + H(+)</text>
        <dbReference type="Rhea" id="RHEA:19541"/>
        <dbReference type="ChEBI" id="CHEBI:15378"/>
        <dbReference type="ChEBI" id="CHEBI:43474"/>
        <dbReference type="ChEBI" id="CHEBI:57783"/>
        <dbReference type="ChEBI" id="CHEBI:58066"/>
        <dbReference type="ChEBI" id="CHEBI:58274"/>
        <dbReference type="ChEBI" id="CHEBI:58349"/>
        <dbReference type="EC" id="1.2.1.41"/>
    </reaction>
</comment>
<evidence type="ECO:0000256" key="6">
    <source>
        <dbReference type="ARBA" id="ARBA00049024"/>
    </source>
</evidence>
<dbReference type="SUPFAM" id="SSF53720">
    <property type="entry name" value="ALDH-like"/>
    <property type="match status" value="1"/>
</dbReference>
<dbReference type="Pfam" id="PF00171">
    <property type="entry name" value="Aldedh"/>
    <property type="match status" value="2"/>
</dbReference>
<dbReference type="InterPro" id="IPR016162">
    <property type="entry name" value="Ald_DH_N"/>
</dbReference>
<dbReference type="InterPro" id="IPR000965">
    <property type="entry name" value="GPR_dom"/>
</dbReference>
<organism evidence="9 10">
    <name type="scientific">Clostridium subterminale</name>
    <dbReference type="NCBI Taxonomy" id="1550"/>
    <lineage>
        <taxon>Bacteria</taxon>
        <taxon>Bacillati</taxon>
        <taxon>Bacillota</taxon>
        <taxon>Clostridia</taxon>
        <taxon>Eubacteriales</taxon>
        <taxon>Clostridiaceae</taxon>
        <taxon>Clostridium</taxon>
    </lineage>
</organism>
<keyword evidence="3 7" id="KW-0641">Proline biosynthesis</keyword>
<dbReference type="InterPro" id="IPR016161">
    <property type="entry name" value="Ald_DH/histidinol_DH"/>
</dbReference>
<dbReference type="NCBIfam" id="NF001221">
    <property type="entry name" value="PRK00197.1"/>
    <property type="match status" value="1"/>
</dbReference>
<evidence type="ECO:0000256" key="3">
    <source>
        <dbReference type="ARBA" id="ARBA00022650"/>
    </source>
</evidence>
<proteinExistence type="inferred from homology"/>
<dbReference type="PANTHER" id="PTHR11063:SF8">
    <property type="entry name" value="DELTA-1-PYRROLINE-5-CARBOXYLATE SYNTHASE"/>
    <property type="match status" value="1"/>
</dbReference>
<dbReference type="PANTHER" id="PTHR11063">
    <property type="entry name" value="GLUTAMATE SEMIALDEHYDE DEHYDROGENASE"/>
    <property type="match status" value="1"/>
</dbReference>
<keyword evidence="4 7" id="KW-0521">NADP</keyword>
<keyword evidence="10" id="KW-1185">Reference proteome</keyword>
<evidence type="ECO:0000256" key="2">
    <source>
        <dbReference type="ARBA" id="ARBA00022605"/>
    </source>
</evidence>
<dbReference type="Proteomes" id="UP001501047">
    <property type="component" value="Unassembled WGS sequence"/>
</dbReference>
<evidence type="ECO:0000256" key="1">
    <source>
        <dbReference type="ARBA" id="ARBA00004985"/>
    </source>
</evidence>
<dbReference type="RefSeq" id="WP_343827406.1">
    <property type="nucleotide sequence ID" value="NZ_BAAACI010000007.1"/>
</dbReference>
<keyword evidence="2 7" id="KW-0028">Amino-acid biosynthesis</keyword>
<dbReference type="InterPro" id="IPR015590">
    <property type="entry name" value="Aldehyde_DH_dom"/>
</dbReference>
<evidence type="ECO:0000256" key="4">
    <source>
        <dbReference type="ARBA" id="ARBA00022857"/>
    </source>
</evidence>
<dbReference type="PROSITE" id="PS01223">
    <property type="entry name" value="PROA"/>
    <property type="match status" value="1"/>
</dbReference>
<feature type="domain" description="Aldehyde dehydrogenase" evidence="8">
    <location>
        <begin position="315"/>
        <end position="377"/>
    </location>
</feature>
<evidence type="ECO:0000256" key="5">
    <source>
        <dbReference type="ARBA" id="ARBA00023002"/>
    </source>
</evidence>
<evidence type="ECO:0000256" key="7">
    <source>
        <dbReference type="HAMAP-Rule" id="MF_00412"/>
    </source>
</evidence>